<protein>
    <submittedName>
        <fullName evidence="2">HET-domain-containing protein</fullName>
    </submittedName>
</protein>
<feature type="domain" description="Heterokaryon incompatibility" evidence="1">
    <location>
        <begin position="189"/>
        <end position="343"/>
    </location>
</feature>
<dbReference type="PANTHER" id="PTHR33112">
    <property type="entry name" value="DOMAIN PROTEIN, PUTATIVE-RELATED"/>
    <property type="match status" value="1"/>
</dbReference>
<gene>
    <name evidence="2" type="ORF">BU26DRAFT_461092</name>
</gene>
<dbReference type="GeneID" id="54578379"/>
<evidence type="ECO:0000313" key="3">
    <source>
        <dbReference type="Proteomes" id="UP000800094"/>
    </source>
</evidence>
<dbReference type="Pfam" id="PF06985">
    <property type="entry name" value="HET"/>
    <property type="match status" value="1"/>
</dbReference>
<dbReference type="PANTHER" id="PTHR33112:SF16">
    <property type="entry name" value="HETEROKARYON INCOMPATIBILITY DOMAIN-CONTAINING PROTEIN"/>
    <property type="match status" value="1"/>
</dbReference>
<reference evidence="2" key="1">
    <citation type="journal article" date="2020" name="Stud. Mycol.">
        <title>101 Dothideomycetes genomes: a test case for predicting lifestyles and emergence of pathogens.</title>
        <authorList>
            <person name="Haridas S."/>
            <person name="Albert R."/>
            <person name="Binder M."/>
            <person name="Bloem J."/>
            <person name="Labutti K."/>
            <person name="Salamov A."/>
            <person name="Andreopoulos B."/>
            <person name="Baker S."/>
            <person name="Barry K."/>
            <person name="Bills G."/>
            <person name="Bluhm B."/>
            <person name="Cannon C."/>
            <person name="Castanera R."/>
            <person name="Culley D."/>
            <person name="Daum C."/>
            <person name="Ezra D."/>
            <person name="Gonzalez J."/>
            <person name="Henrissat B."/>
            <person name="Kuo A."/>
            <person name="Liang C."/>
            <person name="Lipzen A."/>
            <person name="Lutzoni F."/>
            <person name="Magnuson J."/>
            <person name="Mondo S."/>
            <person name="Nolan M."/>
            <person name="Ohm R."/>
            <person name="Pangilinan J."/>
            <person name="Park H.-J."/>
            <person name="Ramirez L."/>
            <person name="Alfaro M."/>
            <person name="Sun H."/>
            <person name="Tritt A."/>
            <person name="Yoshinaga Y."/>
            <person name="Zwiers L.-H."/>
            <person name="Turgeon B."/>
            <person name="Goodwin S."/>
            <person name="Spatafora J."/>
            <person name="Crous P."/>
            <person name="Grigoriev I."/>
        </authorList>
    </citation>
    <scope>NUCLEOTIDE SEQUENCE</scope>
    <source>
        <strain evidence="2">CBS 122368</strain>
    </source>
</reference>
<evidence type="ECO:0000313" key="2">
    <source>
        <dbReference type="EMBL" id="KAF2246970.1"/>
    </source>
</evidence>
<dbReference type="AlphaFoldDB" id="A0A6A6IBQ0"/>
<dbReference type="EMBL" id="ML987198">
    <property type="protein sequence ID" value="KAF2246970.1"/>
    <property type="molecule type" value="Genomic_DNA"/>
</dbReference>
<name>A0A6A6IBQ0_9PLEO</name>
<dbReference type="Proteomes" id="UP000800094">
    <property type="component" value="Unassembled WGS sequence"/>
</dbReference>
<dbReference type="OrthoDB" id="5125733at2759"/>
<organism evidence="2 3">
    <name type="scientific">Trematosphaeria pertusa</name>
    <dbReference type="NCBI Taxonomy" id="390896"/>
    <lineage>
        <taxon>Eukaryota</taxon>
        <taxon>Fungi</taxon>
        <taxon>Dikarya</taxon>
        <taxon>Ascomycota</taxon>
        <taxon>Pezizomycotina</taxon>
        <taxon>Dothideomycetes</taxon>
        <taxon>Pleosporomycetidae</taxon>
        <taxon>Pleosporales</taxon>
        <taxon>Massarineae</taxon>
        <taxon>Trematosphaeriaceae</taxon>
        <taxon>Trematosphaeria</taxon>
    </lineage>
</organism>
<sequence length="632" mass="71658">MDAFGLVPHSCQYCQRIEIDGTLRSDSVDQSFTWTFRSVQKYAEECMLFKWTLQFPTRTLQATDYLVLYISTDHEDLARLEAEWRDANDKLVLGSDGEDGEQSGLSIFAERDNPAAQYIKSRPLARSRMGSRNMKTYRKLLKNCQNTHEKCKEAMKEVQHCVAPRRLLCTQPNSTERLYTVPQGESPRYVALSYCWGDTQQMEKAKTKRVNVQDRHRRIELSQLPQTIRDAVEVTQSLGLDYLWVDALCIIQDDPEDVASEIAKMSSVYRGSTVTISAASAKDCTEGFLGDRDLAKVYGSLFELPYCHESGDDVARGTILLSENPICDTHQEPIDERAWTMQEHLLSLRLIRFGSKQTTWKCPTLYVNTDGGGSPHPTNKDTDFSVNEPHRVTEVQSRMEQFGGLGKSVVLGDWLANISAYTNRKLSQPGDKLPACAALAENFANILGWRASNYLAGLWENEIQAQLLWSRREDTKAEKLSRPTWSWASLDGPVTFFELGSLEYDGVVKARARLEQSEIIHKVKDHNYSDVISGRLWLSGRLQQTHWDGFSLTRSVNSPRALPLEIRWDSSSSIGPRTVWCFEIIGSHISIGLMLGMKNETEFERVGYFECELPASGGYLFDGVEPRTIILH</sequence>
<accession>A0A6A6IBQ0</accession>
<keyword evidence="3" id="KW-1185">Reference proteome</keyword>
<dbReference type="RefSeq" id="XP_033681974.1">
    <property type="nucleotide sequence ID" value="XM_033825049.1"/>
</dbReference>
<dbReference type="InterPro" id="IPR010730">
    <property type="entry name" value="HET"/>
</dbReference>
<evidence type="ECO:0000259" key="1">
    <source>
        <dbReference type="Pfam" id="PF06985"/>
    </source>
</evidence>
<proteinExistence type="predicted"/>